<dbReference type="EMBL" id="CM014080">
    <property type="protein sequence ID" value="TKS69026.1"/>
    <property type="molecule type" value="Genomic_DNA"/>
</dbReference>
<dbReference type="PANTHER" id="PTHR11860:SF118">
    <property type="entry name" value="CMRF35-LIKE MOLECULE 3-RELATED"/>
    <property type="match status" value="1"/>
</dbReference>
<dbReference type="InterPro" id="IPR003599">
    <property type="entry name" value="Ig_sub"/>
</dbReference>
<reference evidence="7 8" key="1">
    <citation type="submission" date="2019-01" db="EMBL/GenBank/DDBJ databases">
        <title>Genome Assembly of Collichthys lucidus.</title>
        <authorList>
            <person name="Cai M."/>
            <person name="Xiao S."/>
        </authorList>
    </citation>
    <scope>NUCLEOTIDE SEQUENCE [LARGE SCALE GENOMIC DNA]</scope>
    <source>
        <strain evidence="7">JT15FE1705JMU</strain>
        <tissue evidence="7">Muscle</tissue>
    </source>
</reference>
<keyword evidence="2 5" id="KW-0812">Transmembrane</keyword>
<protein>
    <submittedName>
        <fullName evidence="7">CMRF35-like molecule 9</fullName>
    </submittedName>
</protein>
<dbReference type="GO" id="GO:0005886">
    <property type="term" value="C:plasma membrane"/>
    <property type="evidence" value="ECO:0007669"/>
    <property type="project" value="TreeGrafter"/>
</dbReference>
<dbReference type="InterPro" id="IPR013783">
    <property type="entry name" value="Ig-like_fold"/>
</dbReference>
<feature type="transmembrane region" description="Helical" evidence="5">
    <location>
        <begin position="422"/>
        <end position="447"/>
    </location>
</feature>
<dbReference type="Pfam" id="PF07686">
    <property type="entry name" value="V-set"/>
    <property type="match status" value="2"/>
</dbReference>
<dbReference type="InterPro" id="IPR050671">
    <property type="entry name" value="CD300_family_receptors"/>
</dbReference>
<dbReference type="CDD" id="cd05716">
    <property type="entry name" value="IgV_pIgR_like"/>
    <property type="match status" value="1"/>
</dbReference>
<dbReference type="Gene3D" id="2.60.40.10">
    <property type="entry name" value="Immunoglobulins"/>
    <property type="match status" value="2"/>
</dbReference>
<evidence type="ECO:0000259" key="6">
    <source>
        <dbReference type="SMART" id="SM00409"/>
    </source>
</evidence>
<organism evidence="7 8">
    <name type="scientific">Collichthys lucidus</name>
    <name type="common">Big head croaker</name>
    <name type="synonym">Sciaena lucida</name>
    <dbReference type="NCBI Taxonomy" id="240159"/>
    <lineage>
        <taxon>Eukaryota</taxon>
        <taxon>Metazoa</taxon>
        <taxon>Chordata</taxon>
        <taxon>Craniata</taxon>
        <taxon>Vertebrata</taxon>
        <taxon>Euteleostomi</taxon>
        <taxon>Actinopterygii</taxon>
        <taxon>Neopterygii</taxon>
        <taxon>Teleostei</taxon>
        <taxon>Neoteleostei</taxon>
        <taxon>Acanthomorphata</taxon>
        <taxon>Eupercaria</taxon>
        <taxon>Sciaenidae</taxon>
        <taxon>Collichthys</taxon>
    </lineage>
</organism>
<dbReference type="SMART" id="SM00409">
    <property type="entry name" value="IG"/>
    <property type="match status" value="2"/>
</dbReference>
<feature type="region of interest" description="Disordered" evidence="4">
    <location>
        <begin position="261"/>
        <end position="305"/>
    </location>
</feature>
<evidence type="ECO:0000313" key="7">
    <source>
        <dbReference type="EMBL" id="TKS69026.1"/>
    </source>
</evidence>
<evidence type="ECO:0000256" key="2">
    <source>
        <dbReference type="ARBA" id="ARBA00022692"/>
    </source>
</evidence>
<evidence type="ECO:0000256" key="3">
    <source>
        <dbReference type="ARBA" id="ARBA00023136"/>
    </source>
</evidence>
<comment type="subcellular location">
    <subcellularLocation>
        <location evidence="1">Membrane</location>
    </subcellularLocation>
</comment>
<accession>A0A4U5U4C2</accession>
<proteinExistence type="predicted"/>
<evidence type="ECO:0000256" key="4">
    <source>
        <dbReference type="SAM" id="MobiDB-lite"/>
    </source>
</evidence>
<dbReference type="Proteomes" id="UP000298787">
    <property type="component" value="Chromosome 3"/>
</dbReference>
<evidence type="ECO:0000313" key="8">
    <source>
        <dbReference type="Proteomes" id="UP000298787"/>
    </source>
</evidence>
<feature type="compositionally biased region" description="Polar residues" evidence="4">
    <location>
        <begin position="286"/>
        <end position="295"/>
    </location>
</feature>
<evidence type="ECO:0000256" key="5">
    <source>
        <dbReference type="SAM" id="Phobius"/>
    </source>
</evidence>
<gene>
    <name evidence="7" type="ORF">D9C73_003090</name>
</gene>
<evidence type="ECO:0000256" key="1">
    <source>
        <dbReference type="ARBA" id="ARBA00004370"/>
    </source>
</evidence>
<dbReference type="STRING" id="240159.A0A4U5U4C2"/>
<keyword evidence="8" id="KW-1185">Reference proteome</keyword>
<dbReference type="SUPFAM" id="SSF48726">
    <property type="entry name" value="Immunoglobulin"/>
    <property type="match status" value="2"/>
</dbReference>
<sequence length="560" mass="62383">METAAAWSKKQRNESGECDKKGYAAIFIDMNHAETLLTLLKRVKAAKWTVEASIDTEGFERGEVSFQCSHSFAWKNHKYFCKDPCTADTDILATVKSGERVKSERIILVDLGNGVFTVTFSQLQLSDSGRYWCAVDRPGFDTFTAVYLTVKEGQGQNSSLGTTGLNDLTVYELKVQKCRTNSKPQQQVCYNGTDLVSGDEREVISEYKKTPHPKLCPPTSMSTAAECSVDQIYENICCSRGTANSKHSAANVQEKHNINSRMCRTPLPPKIPERSSDGAFGKRTNKPTTARNMTSKPKKGHASNASASLISVKPKTVVGVEGQSFDFRCEYKDGQQNNSKYFCYVGDNGCVNLIRTEEHTKSVENGRFSLYDNTSRAFFIVTVDKLTLKDSRTYWCGVDIHSNPDENSVIHLNVLPELHMPLYLTAVMCVSAIFIVCLFTLCLLLAVKHRRSGEHRLNRETSSSDYETMMPGVRTEPEICNCSDPNCTELSAFPSSPPDLCSHFTPKHRESTVTLGVGEYVDVLAPGCPYQHLDLGQLEDHVYHSLHEKSGPKDRPPQIN</sequence>
<feature type="domain" description="Immunoglobulin" evidence="6">
    <location>
        <begin position="314"/>
        <end position="415"/>
    </location>
</feature>
<dbReference type="GO" id="GO:0004888">
    <property type="term" value="F:transmembrane signaling receptor activity"/>
    <property type="evidence" value="ECO:0007669"/>
    <property type="project" value="TreeGrafter"/>
</dbReference>
<name>A0A4U5U4C2_COLLU</name>
<feature type="domain" description="Immunoglobulin" evidence="6">
    <location>
        <begin position="53"/>
        <end position="151"/>
    </location>
</feature>
<dbReference type="PANTHER" id="PTHR11860">
    <property type="entry name" value="POLYMERIC-IMMUNOGLOBULIN RECEPTOR"/>
    <property type="match status" value="1"/>
</dbReference>
<dbReference type="AlphaFoldDB" id="A0A4U5U4C2"/>
<keyword evidence="5" id="KW-1133">Transmembrane helix</keyword>
<dbReference type="InterPro" id="IPR036179">
    <property type="entry name" value="Ig-like_dom_sf"/>
</dbReference>
<keyword evidence="3 5" id="KW-0472">Membrane</keyword>
<dbReference type="InterPro" id="IPR013106">
    <property type="entry name" value="Ig_V-set"/>
</dbReference>